<dbReference type="Proteomes" id="UP000294933">
    <property type="component" value="Unassembled WGS sequence"/>
</dbReference>
<accession>A0A4Y7PW26</accession>
<gene>
    <name evidence="2" type="ORF">BD410DRAFT_433836</name>
</gene>
<dbReference type="VEuPathDB" id="FungiDB:BD410DRAFT_433836"/>
<name>A0A4Y7PW26_9AGAM</name>
<dbReference type="AlphaFoldDB" id="A0A4Y7PW26"/>
<evidence type="ECO:0000313" key="3">
    <source>
        <dbReference type="Proteomes" id="UP000294933"/>
    </source>
</evidence>
<organism evidence="2 3">
    <name type="scientific">Rickenella mellea</name>
    <dbReference type="NCBI Taxonomy" id="50990"/>
    <lineage>
        <taxon>Eukaryota</taxon>
        <taxon>Fungi</taxon>
        <taxon>Dikarya</taxon>
        <taxon>Basidiomycota</taxon>
        <taxon>Agaricomycotina</taxon>
        <taxon>Agaricomycetes</taxon>
        <taxon>Hymenochaetales</taxon>
        <taxon>Rickenellaceae</taxon>
        <taxon>Rickenella</taxon>
    </lineage>
</organism>
<evidence type="ECO:0000313" key="2">
    <source>
        <dbReference type="EMBL" id="TDL19603.1"/>
    </source>
</evidence>
<proteinExistence type="predicted"/>
<feature type="region of interest" description="Disordered" evidence="1">
    <location>
        <begin position="1"/>
        <end position="55"/>
    </location>
</feature>
<reference evidence="2 3" key="1">
    <citation type="submission" date="2018-06" db="EMBL/GenBank/DDBJ databases">
        <title>A transcriptomic atlas of mushroom development highlights an independent origin of complex multicellularity.</title>
        <authorList>
            <consortium name="DOE Joint Genome Institute"/>
            <person name="Krizsan K."/>
            <person name="Almasi E."/>
            <person name="Merenyi Z."/>
            <person name="Sahu N."/>
            <person name="Viragh M."/>
            <person name="Koszo T."/>
            <person name="Mondo S."/>
            <person name="Kiss B."/>
            <person name="Balint B."/>
            <person name="Kues U."/>
            <person name="Barry K."/>
            <person name="Hegedus J.C."/>
            <person name="Henrissat B."/>
            <person name="Johnson J."/>
            <person name="Lipzen A."/>
            <person name="Ohm R."/>
            <person name="Nagy I."/>
            <person name="Pangilinan J."/>
            <person name="Yan J."/>
            <person name="Xiong Y."/>
            <person name="Grigoriev I.V."/>
            <person name="Hibbett D.S."/>
            <person name="Nagy L.G."/>
        </authorList>
    </citation>
    <scope>NUCLEOTIDE SEQUENCE [LARGE SCALE GENOMIC DNA]</scope>
    <source>
        <strain evidence="2 3">SZMC22713</strain>
    </source>
</reference>
<keyword evidence="3" id="KW-1185">Reference proteome</keyword>
<protein>
    <submittedName>
        <fullName evidence="2">Uncharacterized protein</fullName>
    </submittedName>
</protein>
<dbReference type="EMBL" id="ML170195">
    <property type="protein sequence ID" value="TDL19603.1"/>
    <property type="molecule type" value="Genomic_DNA"/>
</dbReference>
<sequence>MGYYQDSWKAKEEANEIRQTQAKRQYEMPVGPESDISPKTMHQSYQPQNTHHTLEPETRVQPISSGASGANAGVLSGPAALQSNQQSRLHPNVFHPESSPFSTSPKYTLGWVIFNTAICTTPTADATCTATFLITTHRSLHGANELFWLNISRWTAFQTLCGFQPLCNVVSAQAVYLDIDYVAIHIAYVLECL</sequence>
<evidence type="ECO:0000256" key="1">
    <source>
        <dbReference type="SAM" id="MobiDB-lite"/>
    </source>
</evidence>
<feature type="compositionally biased region" description="Polar residues" evidence="1">
    <location>
        <begin position="40"/>
        <end position="51"/>
    </location>
</feature>